<evidence type="ECO:0000256" key="1">
    <source>
        <dbReference type="SAM" id="MobiDB-lite"/>
    </source>
</evidence>
<dbReference type="GeneID" id="91306993"/>
<feature type="compositionally biased region" description="Basic and acidic residues" evidence="1">
    <location>
        <begin position="140"/>
        <end position="155"/>
    </location>
</feature>
<dbReference type="InterPro" id="IPR049082">
    <property type="entry name" value="T7SS_signal"/>
</dbReference>
<proteinExistence type="predicted"/>
<feature type="transmembrane region" description="Helical" evidence="2">
    <location>
        <begin position="225"/>
        <end position="246"/>
    </location>
</feature>
<dbReference type="EMBL" id="CP015866">
    <property type="protein sequence ID" value="ANJ08881.1"/>
    <property type="molecule type" value="Genomic_DNA"/>
</dbReference>
<feature type="region of interest" description="Disordered" evidence="1">
    <location>
        <begin position="113"/>
        <end position="164"/>
    </location>
</feature>
<sequence length="474" mass="49470">MTRPAAHRWAVLDEASDPVPGDPEEVARLGRQLRKTAEAIEKEAREIKELASVENWKGKAATEFRGAAEGAGDKLRKAFKRYDEAADALGTRVVDGVCSTEYASELHRAQQMADKALHDAEAADEDDRAAQRSLDGQPEDVPKDDPDTKKYKEQQENASSALSAAKEALRTAKEVRDAAASRAADAIHDVIENDGLKDGWTDKFKNWVHENAGWLTQISKWAGRIALWAGVAALALGWIPVIGQAIAVVANAVALLASVVALATDLVLALGGEGSWKSVILDAVGVATFGLGRAAMAGAKGVAAGSKALARSSLYKNAVASGMKTNKAWNLANRGAQGALRGKDAARAMAAMPKGKLPTWSNLKEGFSPVSLYRDSVDGVKSIGNAFSRQGWREGLQGMAAPRSAGTLDPDLARAAADLDGIAPAATQMPAISSALNNFSGQTNVWAGATATGVAAGSEGAYGAVTSLYEGATG</sequence>
<dbReference type="Proteomes" id="UP000078468">
    <property type="component" value="Chromosome"/>
</dbReference>
<dbReference type="AlphaFoldDB" id="A0A191V1I7"/>
<accession>A0A191V1I7</accession>
<gene>
    <name evidence="3" type="ORF">Spa2297_19075</name>
</gene>
<dbReference type="KEGG" id="spav:Spa2297_19075"/>
<evidence type="ECO:0000313" key="4">
    <source>
        <dbReference type="Proteomes" id="UP000078468"/>
    </source>
</evidence>
<protein>
    <submittedName>
        <fullName evidence="3">Uncharacterized protein</fullName>
    </submittedName>
</protein>
<evidence type="ECO:0000256" key="2">
    <source>
        <dbReference type="SAM" id="Phobius"/>
    </source>
</evidence>
<organism evidence="3 4">
    <name type="scientific">Streptomyces parvulus</name>
    <dbReference type="NCBI Taxonomy" id="146923"/>
    <lineage>
        <taxon>Bacteria</taxon>
        <taxon>Bacillati</taxon>
        <taxon>Actinomycetota</taxon>
        <taxon>Actinomycetes</taxon>
        <taxon>Kitasatosporales</taxon>
        <taxon>Streptomycetaceae</taxon>
        <taxon>Streptomyces</taxon>
    </lineage>
</organism>
<reference evidence="3 4" key="1">
    <citation type="submission" date="2016-05" db="EMBL/GenBank/DDBJ databases">
        <title>Non-Contiguous Finished Genome Sequence of Streptomyces parvulus 2297 Integrated Site-Specifically with Actinophage R4.</title>
        <authorList>
            <person name="Nishizawa T."/>
            <person name="Miura T."/>
            <person name="Harada C."/>
            <person name="Guo Y."/>
            <person name="Narisawa K."/>
            <person name="Ohta H."/>
            <person name="Takahashi H."/>
            <person name="Shirai M."/>
        </authorList>
    </citation>
    <scope>NUCLEOTIDE SEQUENCE [LARGE SCALE GENOMIC DNA]</scope>
    <source>
        <strain evidence="3 4">2297</strain>
    </source>
</reference>
<dbReference type="RefSeq" id="WP_064729241.1">
    <property type="nucleotide sequence ID" value="NZ_BMRX01000009.1"/>
</dbReference>
<evidence type="ECO:0000313" key="3">
    <source>
        <dbReference type="EMBL" id="ANJ08881.1"/>
    </source>
</evidence>
<keyword evidence="2" id="KW-0472">Membrane</keyword>
<keyword evidence="2" id="KW-0812">Transmembrane</keyword>
<name>A0A191V1I7_9ACTN</name>
<keyword evidence="2" id="KW-1133">Transmembrane helix</keyword>
<dbReference type="Pfam" id="PF21725">
    <property type="entry name" value="T7SS_signal"/>
    <property type="match status" value="1"/>
</dbReference>